<feature type="domain" description="YbaK/aminoacyl-tRNA synthetase-associated" evidence="1">
    <location>
        <begin position="47"/>
        <end position="145"/>
    </location>
</feature>
<dbReference type="OrthoDB" id="5524888at2"/>
<comment type="caution">
    <text evidence="2">The sequence shown here is derived from an EMBL/GenBank/DDBJ whole genome shotgun (WGS) entry which is preliminary data.</text>
</comment>
<dbReference type="Pfam" id="PF04073">
    <property type="entry name" value="tRNA_edit"/>
    <property type="match status" value="1"/>
</dbReference>
<dbReference type="Proteomes" id="UP000308891">
    <property type="component" value="Unassembled WGS sequence"/>
</dbReference>
<gene>
    <name evidence="2" type="ORF">E5K04_10645</name>
</gene>
<dbReference type="AlphaFoldDB" id="A0A4T0UR84"/>
<reference evidence="2 3" key="1">
    <citation type="submission" date="2019-04" db="EMBL/GenBank/DDBJ databases">
        <title>Crenobacter sp. nov.</title>
        <authorList>
            <person name="Shi S."/>
        </authorList>
    </citation>
    <scope>NUCLEOTIDE SEQUENCE [LARGE SCALE GENOMIC DNA]</scope>
    <source>
        <strain evidence="2 3">GY 70310</strain>
    </source>
</reference>
<dbReference type="CDD" id="cd04332">
    <property type="entry name" value="YbaK_like"/>
    <property type="match status" value="1"/>
</dbReference>
<accession>A0A4T0UR84</accession>
<evidence type="ECO:0000313" key="2">
    <source>
        <dbReference type="EMBL" id="TIC81370.1"/>
    </source>
</evidence>
<name>A0A4T0UR84_9NEIS</name>
<dbReference type="InterPro" id="IPR007214">
    <property type="entry name" value="YbaK/aa-tRNA-synth-assoc-dom"/>
</dbReference>
<evidence type="ECO:0000313" key="3">
    <source>
        <dbReference type="Proteomes" id="UP000308891"/>
    </source>
</evidence>
<keyword evidence="3" id="KW-1185">Reference proteome</keyword>
<proteinExistence type="predicted"/>
<sequence>MTLQAIHARCVALFNETRVGYQAWQHEPILDYETDARVGRALGWTAEPTKSLFLRCKDGSHALLLTHRDSRLDAKRVKALLGQRVSVCADEEMQAVTGCLPGALCPFALPAHIPLLVDPALVALRSLMFTPGLPEQTFAFAAPDLPALLAALPNPLYWLDEADATQG</sequence>
<evidence type="ECO:0000259" key="1">
    <source>
        <dbReference type="Pfam" id="PF04073"/>
    </source>
</evidence>
<dbReference type="InterPro" id="IPR036754">
    <property type="entry name" value="YbaK/aa-tRNA-synt-asso_dom_sf"/>
</dbReference>
<organism evidence="2 3">
    <name type="scientific">Crenobacter intestini</name>
    <dbReference type="NCBI Taxonomy" id="2563443"/>
    <lineage>
        <taxon>Bacteria</taxon>
        <taxon>Pseudomonadati</taxon>
        <taxon>Pseudomonadota</taxon>
        <taxon>Betaproteobacteria</taxon>
        <taxon>Neisseriales</taxon>
        <taxon>Neisseriaceae</taxon>
        <taxon>Crenobacter</taxon>
    </lineage>
</organism>
<dbReference type="RefSeq" id="WP_136553845.1">
    <property type="nucleotide sequence ID" value="NZ_STGJ01000011.1"/>
</dbReference>
<dbReference type="SUPFAM" id="SSF55826">
    <property type="entry name" value="YbaK/ProRS associated domain"/>
    <property type="match status" value="1"/>
</dbReference>
<dbReference type="Gene3D" id="3.90.960.10">
    <property type="entry name" value="YbaK/aminoacyl-tRNA synthetase-associated domain"/>
    <property type="match status" value="1"/>
</dbReference>
<dbReference type="EMBL" id="STGJ01000011">
    <property type="protein sequence ID" value="TIC81370.1"/>
    <property type="molecule type" value="Genomic_DNA"/>
</dbReference>
<protein>
    <submittedName>
        <fullName evidence="2">YbaK/EbsC family protein</fullName>
    </submittedName>
</protein>
<dbReference type="GO" id="GO:0002161">
    <property type="term" value="F:aminoacyl-tRNA deacylase activity"/>
    <property type="evidence" value="ECO:0007669"/>
    <property type="project" value="InterPro"/>
</dbReference>